<accession>A0A8J3FEY7</accession>
<name>A0A8J3FEY7_9ACTN</name>
<evidence type="ECO:0000313" key="2">
    <source>
        <dbReference type="Proteomes" id="UP000649739"/>
    </source>
</evidence>
<reference evidence="1" key="2">
    <citation type="submission" date="2020-09" db="EMBL/GenBank/DDBJ databases">
        <authorList>
            <person name="Sun Q."/>
            <person name="Ohkuma M."/>
        </authorList>
    </citation>
    <scope>NUCLEOTIDE SEQUENCE</scope>
    <source>
        <strain evidence="1">JCM 3090</strain>
    </source>
</reference>
<reference evidence="1" key="1">
    <citation type="journal article" date="2014" name="Int. J. Syst. Evol. Microbiol.">
        <title>Complete genome sequence of Corynebacterium casei LMG S-19264T (=DSM 44701T), isolated from a smear-ripened cheese.</title>
        <authorList>
            <consortium name="US DOE Joint Genome Institute (JGI-PGF)"/>
            <person name="Walter F."/>
            <person name="Albersmeier A."/>
            <person name="Kalinowski J."/>
            <person name="Ruckert C."/>
        </authorList>
    </citation>
    <scope>NUCLEOTIDE SEQUENCE</scope>
    <source>
        <strain evidence="1">JCM 3090</strain>
    </source>
</reference>
<dbReference type="RefSeq" id="WP_189172294.1">
    <property type="nucleotide sequence ID" value="NZ_BMQB01000015.1"/>
</dbReference>
<gene>
    <name evidence="1" type="ORF">GCM10010123_45820</name>
</gene>
<dbReference type="AlphaFoldDB" id="A0A8J3FEY7"/>
<sequence length="124" mass="13924">MNAVKGTLIDPKGSLRYVVFWQGQKAEVVGWYPSWNVVPTNRPILYGSDLQDITTALRDQHRLLDLAVTGFRQLDHKVIVPRDIAEVCAAAEKRLRTTAVDRVTVANDMIADLRELVRQAVIGQ</sequence>
<keyword evidence="2" id="KW-1185">Reference proteome</keyword>
<organism evidence="1 2">
    <name type="scientific">Pilimelia anulata</name>
    <dbReference type="NCBI Taxonomy" id="53371"/>
    <lineage>
        <taxon>Bacteria</taxon>
        <taxon>Bacillati</taxon>
        <taxon>Actinomycetota</taxon>
        <taxon>Actinomycetes</taxon>
        <taxon>Micromonosporales</taxon>
        <taxon>Micromonosporaceae</taxon>
        <taxon>Pilimelia</taxon>
    </lineage>
</organism>
<comment type="caution">
    <text evidence="1">The sequence shown here is derived from an EMBL/GenBank/DDBJ whole genome shotgun (WGS) entry which is preliminary data.</text>
</comment>
<dbReference type="EMBL" id="BMQB01000015">
    <property type="protein sequence ID" value="GGK10654.1"/>
    <property type="molecule type" value="Genomic_DNA"/>
</dbReference>
<proteinExistence type="predicted"/>
<protein>
    <submittedName>
        <fullName evidence="1">Uncharacterized protein</fullName>
    </submittedName>
</protein>
<dbReference type="Proteomes" id="UP000649739">
    <property type="component" value="Unassembled WGS sequence"/>
</dbReference>
<evidence type="ECO:0000313" key="1">
    <source>
        <dbReference type="EMBL" id="GGK10654.1"/>
    </source>
</evidence>